<gene>
    <name evidence="1" type="ORF">LCGC14_2960120</name>
</gene>
<comment type="caution">
    <text evidence="1">The sequence shown here is derived from an EMBL/GenBank/DDBJ whole genome shotgun (WGS) entry which is preliminary data.</text>
</comment>
<proteinExistence type="predicted"/>
<sequence length="123" mass="14507">MTRAIDRPEPGFFKMRQTRGGPWVPAIIYRTCHCTVNGGDDNWSHKWRESCDRHPYPSSDLEAEIDGKSVEVTRVWPWGRPIDQAEYEYLCGDRDWCRRHAPERLEAATPRDYFRVDLLPPIF</sequence>
<reference evidence="1" key="1">
    <citation type="journal article" date="2015" name="Nature">
        <title>Complex archaea that bridge the gap between prokaryotes and eukaryotes.</title>
        <authorList>
            <person name="Spang A."/>
            <person name="Saw J.H."/>
            <person name="Jorgensen S.L."/>
            <person name="Zaremba-Niedzwiedzka K."/>
            <person name="Martijn J."/>
            <person name="Lind A.E."/>
            <person name="van Eijk R."/>
            <person name="Schleper C."/>
            <person name="Guy L."/>
            <person name="Ettema T.J."/>
        </authorList>
    </citation>
    <scope>NUCLEOTIDE SEQUENCE</scope>
</reference>
<organism evidence="1">
    <name type="scientific">marine sediment metagenome</name>
    <dbReference type="NCBI Taxonomy" id="412755"/>
    <lineage>
        <taxon>unclassified sequences</taxon>
        <taxon>metagenomes</taxon>
        <taxon>ecological metagenomes</taxon>
    </lineage>
</organism>
<evidence type="ECO:0000313" key="1">
    <source>
        <dbReference type="EMBL" id="KKK66830.1"/>
    </source>
</evidence>
<accession>A0A0F8XZV6</accession>
<dbReference type="AlphaFoldDB" id="A0A0F8XZV6"/>
<protein>
    <submittedName>
        <fullName evidence="1">Uncharacterized protein</fullName>
    </submittedName>
</protein>
<name>A0A0F8XZV6_9ZZZZ</name>
<dbReference type="EMBL" id="LAZR01059895">
    <property type="protein sequence ID" value="KKK66830.1"/>
    <property type="molecule type" value="Genomic_DNA"/>
</dbReference>